<dbReference type="Pfam" id="PF08646">
    <property type="entry name" value="Rep_fac-A_C"/>
    <property type="match status" value="1"/>
</dbReference>
<feature type="region of interest" description="Disordered" evidence="1">
    <location>
        <begin position="159"/>
        <end position="191"/>
    </location>
</feature>
<evidence type="ECO:0000259" key="2">
    <source>
        <dbReference type="Pfam" id="PF08646"/>
    </source>
</evidence>
<evidence type="ECO:0000313" key="3">
    <source>
        <dbReference type="EMBL" id="CAH9118740.1"/>
    </source>
</evidence>
<name>A0A9P1A201_CUSEU</name>
<keyword evidence="4" id="KW-1185">Reference proteome</keyword>
<protein>
    <recommendedName>
        <fullName evidence="2">Replication factor A C-terminal domain-containing protein</fullName>
    </recommendedName>
</protein>
<dbReference type="Proteomes" id="UP001152484">
    <property type="component" value="Unassembled WGS sequence"/>
</dbReference>
<accession>A0A9P1A201</accession>
<dbReference type="Gene3D" id="2.40.50.140">
    <property type="entry name" value="Nucleic acid-binding proteins"/>
    <property type="match status" value="1"/>
</dbReference>
<gene>
    <name evidence="3" type="ORF">CEURO_LOCUS22064</name>
</gene>
<dbReference type="InterPro" id="IPR012340">
    <property type="entry name" value="NA-bd_OB-fold"/>
</dbReference>
<reference evidence="3" key="1">
    <citation type="submission" date="2022-07" db="EMBL/GenBank/DDBJ databases">
        <authorList>
            <person name="Macas J."/>
            <person name="Novak P."/>
            <person name="Neumann P."/>
        </authorList>
    </citation>
    <scope>NUCLEOTIDE SEQUENCE</scope>
</reference>
<organism evidence="3 4">
    <name type="scientific">Cuscuta europaea</name>
    <name type="common">European dodder</name>
    <dbReference type="NCBI Taxonomy" id="41803"/>
    <lineage>
        <taxon>Eukaryota</taxon>
        <taxon>Viridiplantae</taxon>
        <taxon>Streptophyta</taxon>
        <taxon>Embryophyta</taxon>
        <taxon>Tracheophyta</taxon>
        <taxon>Spermatophyta</taxon>
        <taxon>Magnoliopsida</taxon>
        <taxon>eudicotyledons</taxon>
        <taxon>Gunneridae</taxon>
        <taxon>Pentapetalae</taxon>
        <taxon>asterids</taxon>
        <taxon>lamiids</taxon>
        <taxon>Solanales</taxon>
        <taxon>Convolvulaceae</taxon>
        <taxon>Cuscuteae</taxon>
        <taxon>Cuscuta</taxon>
        <taxon>Cuscuta subgen. Cuscuta</taxon>
    </lineage>
</organism>
<evidence type="ECO:0000313" key="4">
    <source>
        <dbReference type="Proteomes" id="UP001152484"/>
    </source>
</evidence>
<feature type="domain" description="Replication factor A C-terminal" evidence="2">
    <location>
        <begin position="29"/>
        <end position="151"/>
    </location>
</feature>
<sequence length="191" mass="21642">MLQLTLLFQSLLKFLKYLKYLHQLIRRNPFGFTTQSICSCLKTVYADSDTRFFCMHCGTEDAIATPRSRANVSITDTTSTIEASIFGQCVEKLLLMTSKQIMEVELQGKKASFQYANKRLDKEEYIVQLRSQASTYQTNPGPCYTITSLHDASHYIVTTNIDPSTPPSSKMKLPHSGVEDSPVDLKRQRKA</sequence>
<dbReference type="EMBL" id="CAMAPE010000077">
    <property type="protein sequence ID" value="CAH9118740.1"/>
    <property type="molecule type" value="Genomic_DNA"/>
</dbReference>
<comment type="caution">
    <text evidence="3">The sequence shown here is derived from an EMBL/GenBank/DDBJ whole genome shotgun (WGS) entry which is preliminary data.</text>
</comment>
<dbReference type="OrthoDB" id="1194568at2759"/>
<dbReference type="AlphaFoldDB" id="A0A9P1A201"/>
<dbReference type="InterPro" id="IPR013955">
    <property type="entry name" value="Rep_factor-A_C"/>
</dbReference>
<evidence type="ECO:0000256" key="1">
    <source>
        <dbReference type="SAM" id="MobiDB-lite"/>
    </source>
</evidence>
<proteinExistence type="predicted"/>
<dbReference type="SUPFAM" id="SSF50249">
    <property type="entry name" value="Nucleic acid-binding proteins"/>
    <property type="match status" value="1"/>
</dbReference>